<dbReference type="OrthoDB" id="5902589at2759"/>
<dbReference type="Proteomes" id="UP000025227">
    <property type="component" value="Unplaced"/>
</dbReference>
<proteinExistence type="predicted"/>
<feature type="compositionally biased region" description="Polar residues" evidence="1">
    <location>
        <begin position="66"/>
        <end position="76"/>
    </location>
</feature>
<feature type="region of interest" description="Disordered" evidence="1">
    <location>
        <begin position="56"/>
        <end position="94"/>
    </location>
</feature>
<keyword evidence="2" id="KW-1185">Reference proteome</keyword>
<reference evidence="3" key="1">
    <citation type="submission" date="2020-12" db="UniProtKB">
        <authorList>
            <consortium name="WormBaseParasite"/>
        </authorList>
    </citation>
    <scope>IDENTIFICATION</scope>
    <source>
        <strain evidence="3">MHco3</strain>
    </source>
</reference>
<organism evidence="2 3">
    <name type="scientific">Haemonchus contortus</name>
    <name type="common">Barber pole worm</name>
    <dbReference type="NCBI Taxonomy" id="6289"/>
    <lineage>
        <taxon>Eukaryota</taxon>
        <taxon>Metazoa</taxon>
        <taxon>Ecdysozoa</taxon>
        <taxon>Nematoda</taxon>
        <taxon>Chromadorea</taxon>
        <taxon>Rhabditida</taxon>
        <taxon>Rhabditina</taxon>
        <taxon>Rhabditomorpha</taxon>
        <taxon>Strongyloidea</taxon>
        <taxon>Trichostrongylidae</taxon>
        <taxon>Haemonchus</taxon>
    </lineage>
</organism>
<protein>
    <submittedName>
        <fullName evidence="3">Secreted protein</fullName>
    </submittedName>
</protein>
<dbReference type="AlphaFoldDB" id="A0A7I4YC86"/>
<accession>A0A7I4YC86</accession>
<evidence type="ECO:0000313" key="3">
    <source>
        <dbReference type="WBParaSite" id="HCON_00072060-00001"/>
    </source>
</evidence>
<sequence length="94" mass="10377">MRRDALCGAVALVPSMPGNRIRLDGRPGQLSRPPPPLWLIALALVQYGGIVEVAAQKQERHRPESPNHQPSLFVTTRSHHRNPPYHPSLPAAQP</sequence>
<evidence type="ECO:0000256" key="1">
    <source>
        <dbReference type="SAM" id="MobiDB-lite"/>
    </source>
</evidence>
<dbReference type="WBParaSite" id="HCON_00072060-00001">
    <property type="protein sequence ID" value="HCON_00072060-00001"/>
    <property type="gene ID" value="HCON_00072060"/>
</dbReference>
<evidence type="ECO:0000313" key="2">
    <source>
        <dbReference type="Proteomes" id="UP000025227"/>
    </source>
</evidence>
<name>A0A7I4YC86_HAECO</name>